<dbReference type="Pfam" id="PF01258">
    <property type="entry name" value="zf-dskA_traR"/>
    <property type="match status" value="1"/>
</dbReference>
<name>A0A2P2CEW1_9ZZZZ</name>
<evidence type="ECO:0000313" key="5">
    <source>
        <dbReference type="EMBL" id="CUR60481.1"/>
    </source>
</evidence>
<dbReference type="InterPro" id="IPR000962">
    <property type="entry name" value="Znf_DskA_TraR"/>
</dbReference>
<dbReference type="PROSITE" id="PS51128">
    <property type="entry name" value="ZF_DKSA_2"/>
    <property type="match status" value="1"/>
</dbReference>
<evidence type="ECO:0000256" key="2">
    <source>
        <dbReference type="ARBA" id="ARBA00022771"/>
    </source>
</evidence>
<dbReference type="Gene3D" id="1.20.120.910">
    <property type="entry name" value="DksA, coiled-coil domain"/>
    <property type="match status" value="1"/>
</dbReference>
<dbReference type="GO" id="GO:0008270">
    <property type="term" value="F:zinc ion binding"/>
    <property type="evidence" value="ECO:0007669"/>
    <property type="project" value="UniProtKB-KW"/>
</dbReference>
<dbReference type="PANTHER" id="PTHR33823:SF2">
    <property type="entry name" value="RNA POLYMERASE-BINDING TRANSCRIPTION FACTOR DKSA"/>
    <property type="match status" value="1"/>
</dbReference>
<dbReference type="PANTHER" id="PTHR33823">
    <property type="entry name" value="RNA POLYMERASE-BINDING TRANSCRIPTION FACTOR DKSA-RELATED"/>
    <property type="match status" value="1"/>
</dbReference>
<keyword evidence="3" id="KW-0862">Zinc</keyword>
<evidence type="ECO:0000256" key="1">
    <source>
        <dbReference type="ARBA" id="ARBA00022723"/>
    </source>
</evidence>
<gene>
    <name evidence="5" type="ORF">NOCA2790025</name>
</gene>
<dbReference type="PROSITE" id="PS01102">
    <property type="entry name" value="ZF_DKSA_1"/>
    <property type="match status" value="1"/>
</dbReference>
<keyword evidence="2" id="KW-0863">Zinc-finger</keyword>
<evidence type="ECO:0000256" key="3">
    <source>
        <dbReference type="ARBA" id="ARBA00022833"/>
    </source>
</evidence>
<sequence>MPSSRQPDPASVHATLLAERRRAVERLRALRSDFSGIVEASRDTNADDEHDPEGATIAFERSQVDALVRQAQGHVDDIDRALESLAAGRYGVCESCGTPIAVERLAVRPSAVRCIDCAR</sequence>
<dbReference type="SUPFAM" id="SSF57716">
    <property type="entry name" value="Glucocorticoid receptor-like (DNA-binding domain)"/>
    <property type="match status" value="1"/>
</dbReference>
<accession>A0A2P2CEW1</accession>
<feature type="domain" description="Zinc finger DksA/TraR C4-type" evidence="4">
    <location>
        <begin position="88"/>
        <end position="119"/>
    </location>
</feature>
<organism evidence="5">
    <name type="scientific">metagenome</name>
    <dbReference type="NCBI Taxonomy" id="256318"/>
    <lineage>
        <taxon>unclassified sequences</taxon>
        <taxon>metagenomes</taxon>
    </lineage>
</organism>
<reference evidence="5" key="1">
    <citation type="submission" date="2015-08" db="EMBL/GenBank/DDBJ databases">
        <authorList>
            <person name="Babu N.S."/>
            <person name="Beckwith C.J."/>
            <person name="Beseler K.G."/>
            <person name="Brison A."/>
            <person name="Carone J.V."/>
            <person name="Caskin T.P."/>
            <person name="Diamond M."/>
            <person name="Durham M.E."/>
            <person name="Foxe J.M."/>
            <person name="Go M."/>
            <person name="Henderson B.A."/>
            <person name="Jones I.B."/>
            <person name="McGettigan J.A."/>
            <person name="Micheletti S.J."/>
            <person name="Nasrallah M.E."/>
            <person name="Ortiz D."/>
            <person name="Piller C.R."/>
            <person name="Privatt S.R."/>
            <person name="Schneider S.L."/>
            <person name="Sharp S."/>
            <person name="Smith T.C."/>
            <person name="Stanton J.D."/>
            <person name="Ullery H.E."/>
            <person name="Wilson R.J."/>
            <person name="Serrano M.G."/>
            <person name="Buck G."/>
            <person name="Lee V."/>
            <person name="Wang Y."/>
            <person name="Carvalho R."/>
            <person name="Voegtly L."/>
            <person name="Shi R."/>
            <person name="Duckworth R."/>
            <person name="Johnson A."/>
            <person name="Loviza R."/>
            <person name="Walstead R."/>
            <person name="Shah Z."/>
            <person name="Kiflezghi M."/>
            <person name="Wade K."/>
            <person name="Ball S.L."/>
            <person name="Bradley K.W."/>
            <person name="Asai D.J."/>
            <person name="Bowman C.A."/>
            <person name="Russell D.A."/>
            <person name="Pope W.H."/>
            <person name="Jacobs-Sera D."/>
            <person name="Hendrix R.W."/>
            <person name="Hatfull G.F."/>
        </authorList>
    </citation>
    <scope>NUCLEOTIDE SEQUENCE</scope>
</reference>
<protein>
    <submittedName>
        <fullName evidence="5">Putative DnaK suppressor protein</fullName>
    </submittedName>
</protein>
<keyword evidence="1" id="KW-0479">Metal-binding</keyword>
<dbReference type="EMBL" id="CZKA01000077">
    <property type="protein sequence ID" value="CUR60481.1"/>
    <property type="molecule type" value="Genomic_DNA"/>
</dbReference>
<dbReference type="InterPro" id="IPR020458">
    <property type="entry name" value="Znf_DskA_TraR_CS"/>
</dbReference>
<evidence type="ECO:0000259" key="4">
    <source>
        <dbReference type="Pfam" id="PF01258"/>
    </source>
</evidence>
<dbReference type="AlphaFoldDB" id="A0A2P2CEW1"/>
<proteinExistence type="predicted"/>